<gene>
    <name evidence="1" type="ORF">SAMN05421766_10264</name>
</gene>
<dbReference type="Proteomes" id="UP000185728">
    <property type="component" value="Unassembled WGS sequence"/>
</dbReference>
<accession>A0ABY1KLC2</accession>
<evidence type="ECO:0000313" key="1">
    <source>
        <dbReference type="EMBL" id="SIS46874.1"/>
    </source>
</evidence>
<comment type="caution">
    <text evidence="1">The sequence shown here is derived from an EMBL/GenBank/DDBJ whole genome shotgun (WGS) entry which is preliminary data.</text>
</comment>
<reference evidence="1 2" key="1">
    <citation type="submission" date="2017-01" db="EMBL/GenBank/DDBJ databases">
        <authorList>
            <person name="Varghese N."/>
            <person name="Submissions S."/>
        </authorList>
    </citation>
    <scope>NUCLEOTIDE SEQUENCE [LARGE SCALE GENOMIC DNA]</scope>
    <source>
        <strain evidence="1 2">DSM 2061</strain>
    </source>
</reference>
<protein>
    <submittedName>
        <fullName evidence="1">Uncharacterized protein</fullName>
    </submittedName>
</protein>
<proteinExistence type="predicted"/>
<evidence type="ECO:0000313" key="2">
    <source>
        <dbReference type="Proteomes" id="UP000185728"/>
    </source>
</evidence>
<keyword evidence="2" id="KW-1185">Reference proteome</keyword>
<organism evidence="1 2">
    <name type="scientific">Zobellia uliginosa</name>
    <dbReference type="NCBI Taxonomy" id="143224"/>
    <lineage>
        <taxon>Bacteria</taxon>
        <taxon>Pseudomonadati</taxon>
        <taxon>Bacteroidota</taxon>
        <taxon>Flavobacteriia</taxon>
        <taxon>Flavobacteriales</taxon>
        <taxon>Flavobacteriaceae</taxon>
        <taxon>Zobellia</taxon>
    </lineage>
</organism>
<dbReference type="EMBL" id="FTOB01000002">
    <property type="protein sequence ID" value="SIS46874.1"/>
    <property type="molecule type" value="Genomic_DNA"/>
</dbReference>
<sequence length="65" mass="7568">MENYSEEDLDQAAIRITSLIHKCEKSLEKLIDRDRSSQKSLLVNRIEALKIALSLIKKEKNKKLK</sequence>
<dbReference type="RefSeq" id="WP_076453870.1">
    <property type="nucleotide sequence ID" value="NZ_FTOB01000002.1"/>
</dbReference>
<name>A0ABY1KLC2_9FLAO</name>